<evidence type="ECO:0000313" key="2">
    <source>
        <dbReference type="Proteomes" id="UP000046155"/>
    </source>
</evidence>
<name>A0A0B7MNV2_9FIRM</name>
<gene>
    <name evidence="1" type="ORF">SSCH_650010</name>
</gene>
<organism evidence="1 2">
    <name type="scientific">Syntrophaceticus schinkii</name>
    <dbReference type="NCBI Taxonomy" id="499207"/>
    <lineage>
        <taxon>Bacteria</taxon>
        <taxon>Bacillati</taxon>
        <taxon>Bacillota</taxon>
        <taxon>Clostridia</taxon>
        <taxon>Thermoanaerobacterales</taxon>
        <taxon>Thermoanaerobacterales Family III. Incertae Sedis</taxon>
        <taxon>Syntrophaceticus</taxon>
    </lineage>
</organism>
<dbReference type="AlphaFoldDB" id="A0A0B7MNV2"/>
<accession>A0A0B7MNV2</accession>
<evidence type="ECO:0000313" key="1">
    <source>
        <dbReference type="EMBL" id="CEO89928.1"/>
    </source>
</evidence>
<sequence length="95" mass="10814">MPLFKMAIDMQQEHEWEIQGYSKGVHTYSGEEGMKAIELYIKYDECAADMIHDELSNPDRKCCQGGNRVHLSGQAAVLLGYRWACQDPRPLDTPP</sequence>
<reference evidence="2" key="1">
    <citation type="submission" date="2015-01" db="EMBL/GenBank/DDBJ databases">
        <authorList>
            <person name="Manzoor Shahid"/>
            <person name="Zubair Saima"/>
        </authorList>
    </citation>
    <scope>NUCLEOTIDE SEQUENCE [LARGE SCALE GENOMIC DNA]</scope>
    <source>
        <strain evidence="2">Sp3</strain>
    </source>
</reference>
<dbReference type="EMBL" id="CDRZ01000264">
    <property type="protein sequence ID" value="CEO89928.1"/>
    <property type="molecule type" value="Genomic_DNA"/>
</dbReference>
<keyword evidence="2" id="KW-1185">Reference proteome</keyword>
<dbReference type="Proteomes" id="UP000046155">
    <property type="component" value="Unassembled WGS sequence"/>
</dbReference>
<proteinExistence type="predicted"/>
<protein>
    <submittedName>
        <fullName evidence="1">Uncharacterized protein</fullName>
    </submittedName>
</protein>